<organism evidence="1 2">
    <name type="scientific">Campylobacter coli</name>
    <dbReference type="NCBI Taxonomy" id="195"/>
    <lineage>
        <taxon>Bacteria</taxon>
        <taxon>Pseudomonadati</taxon>
        <taxon>Campylobacterota</taxon>
        <taxon>Epsilonproteobacteria</taxon>
        <taxon>Campylobacterales</taxon>
        <taxon>Campylobacteraceae</taxon>
        <taxon>Campylobacter</taxon>
    </lineage>
</organism>
<name>A0A644SA38_CAMCO</name>
<protein>
    <submittedName>
        <fullName evidence="1">Uncharacterized protein</fullName>
    </submittedName>
</protein>
<sequence>MKDFFKKLSIFTKIPTKAILRFMESIGVGLFVNSLYGLQMGDSRAFVILIESLLILAIVALSSIFLKD</sequence>
<comment type="caution">
    <text evidence="1">The sequence shown here is derived from an EMBL/GenBank/DDBJ whole genome shotgun (WGS) entry which is preliminary data.</text>
</comment>
<proteinExistence type="predicted"/>
<evidence type="ECO:0000313" key="1">
    <source>
        <dbReference type="EMBL" id="EAJ9198212.1"/>
    </source>
</evidence>
<reference evidence="1 2" key="1">
    <citation type="submission" date="2018-05" db="EMBL/GenBank/DDBJ databases">
        <authorList>
            <consortium name="PulseNet: The National Subtyping Network for Foodborne Disease Surveillance"/>
            <person name="Tarr C.L."/>
            <person name="Trees E."/>
            <person name="Katz L.S."/>
            <person name="Carleton-Romer H.A."/>
            <person name="Stroika S."/>
            <person name="Kucerova Z."/>
            <person name="Roache K.F."/>
            <person name="Sabol A.L."/>
            <person name="Besser J."/>
            <person name="Gerner-Smidt P."/>
        </authorList>
    </citation>
    <scope>NUCLEOTIDE SEQUENCE [LARGE SCALE GENOMIC DNA]</scope>
    <source>
        <strain evidence="1 2">PNUSAC001435</strain>
    </source>
</reference>
<dbReference type="AlphaFoldDB" id="A0A644SA38"/>
<accession>A0A644SA38</accession>
<dbReference type="Proteomes" id="UP000382436">
    <property type="component" value="Unassembled WGS sequence"/>
</dbReference>
<dbReference type="EMBL" id="AACBVJ010000023">
    <property type="protein sequence ID" value="EAJ9198212.1"/>
    <property type="molecule type" value="Genomic_DNA"/>
</dbReference>
<gene>
    <name evidence="1" type="ORF">BZ274_08605</name>
</gene>
<evidence type="ECO:0000313" key="2">
    <source>
        <dbReference type="Proteomes" id="UP000382436"/>
    </source>
</evidence>